<dbReference type="SUPFAM" id="SSF56784">
    <property type="entry name" value="HAD-like"/>
    <property type="match status" value="1"/>
</dbReference>
<dbReference type="Proteomes" id="UP001589568">
    <property type="component" value="Unassembled WGS sequence"/>
</dbReference>
<dbReference type="NCBIfam" id="TIGR02009">
    <property type="entry name" value="PGMB-YQAB-SF"/>
    <property type="match status" value="1"/>
</dbReference>
<evidence type="ECO:0000256" key="1">
    <source>
        <dbReference type="ARBA" id="ARBA00001946"/>
    </source>
</evidence>
<reference evidence="11 12" key="1">
    <citation type="submission" date="2024-09" db="EMBL/GenBank/DDBJ databases">
        <authorList>
            <person name="Sun Q."/>
            <person name="Mori K."/>
        </authorList>
    </citation>
    <scope>NUCLEOTIDE SEQUENCE [LARGE SCALE GENOMIC DNA]</scope>
    <source>
        <strain evidence="11 12">JCM 3324</strain>
    </source>
</reference>
<evidence type="ECO:0000256" key="6">
    <source>
        <dbReference type="ARBA" id="ARBA00023235"/>
    </source>
</evidence>
<dbReference type="PANTHER" id="PTHR46193">
    <property type="entry name" value="6-PHOSPHOGLUCONATE PHOSPHATASE"/>
    <property type="match status" value="1"/>
</dbReference>
<dbReference type="NCBIfam" id="TIGR01509">
    <property type="entry name" value="HAD-SF-IA-v3"/>
    <property type="match status" value="1"/>
</dbReference>
<evidence type="ECO:0000256" key="10">
    <source>
        <dbReference type="ARBA" id="ARBA00044991"/>
    </source>
</evidence>
<name>A0ABV5P3Z5_9ACTN</name>
<keyword evidence="12" id="KW-1185">Reference proteome</keyword>
<evidence type="ECO:0000313" key="12">
    <source>
        <dbReference type="Proteomes" id="UP001589568"/>
    </source>
</evidence>
<evidence type="ECO:0000256" key="9">
    <source>
        <dbReference type="ARBA" id="ARBA00044968"/>
    </source>
</evidence>
<dbReference type="Pfam" id="PF00702">
    <property type="entry name" value="Hydrolase"/>
    <property type="match status" value="1"/>
</dbReference>
<dbReference type="InterPro" id="IPR023214">
    <property type="entry name" value="HAD_sf"/>
</dbReference>
<dbReference type="Gene3D" id="3.40.50.1000">
    <property type="entry name" value="HAD superfamily/HAD-like"/>
    <property type="match status" value="1"/>
</dbReference>
<dbReference type="EMBL" id="JBHMCF010000061">
    <property type="protein sequence ID" value="MFB9477300.1"/>
    <property type="molecule type" value="Genomic_DNA"/>
</dbReference>
<comment type="caution">
    <text evidence="11">The sequence shown here is derived from an EMBL/GenBank/DDBJ whole genome shotgun (WGS) entry which is preliminary data.</text>
</comment>
<comment type="similarity">
    <text evidence="2">Belongs to the HAD-like hydrolase superfamily. CbbY/CbbZ/Gph/YieH family.</text>
</comment>
<dbReference type="InterPro" id="IPR010976">
    <property type="entry name" value="B-phosphoglucomutase_hydrolase"/>
</dbReference>
<keyword evidence="7" id="KW-0119">Carbohydrate metabolism</keyword>
<evidence type="ECO:0000256" key="7">
    <source>
        <dbReference type="ARBA" id="ARBA00023277"/>
    </source>
</evidence>
<keyword evidence="5" id="KW-0460">Magnesium</keyword>
<dbReference type="InterPro" id="IPR036412">
    <property type="entry name" value="HAD-like_sf"/>
</dbReference>
<dbReference type="Gene3D" id="1.10.150.240">
    <property type="entry name" value="Putative phosphatase, domain 2"/>
    <property type="match status" value="1"/>
</dbReference>
<organism evidence="11 12">
    <name type="scientific">Nonomuraea salmonea</name>
    <dbReference type="NCBI Taxonomy" id="46181"/>
    <lineage>
        <taxon>Bacteria</taxon>
        <taxon>Bacillati</taxon>
        <taxon>Actinomycetota</taxon>
        <taxon>Actinomycetes</taxon>
        <taxon>Streptosporangiales</taxon>
        <taxon>Streptosporangiaceae</taxon>
        <taxon>Nonomuraea</taxon>
    </lineage>
</organism>
<keyword evidence="3" id="KW-0597">Phosphoprotein</keyword>
<evidence type="ECO:0000256" key="2">
    <source>
        <dbReference type="ARBA" id="ARBA00006171"/>
    </source>
</evidence>
<dbReference type="RefSeq" id="WP_379485366.1">
    <property type="nucleotide sequence ID" value="NZ_JBHMCF010000061.1"/>
</dbReference>
<dbReference type="InterPro" id="IPR051600">
    <property type="entry name" value="Beta-PGM-like"/>
</dbReference>
<evidence type="ECO:0000256" key="8">
    <source>
        <dbReference type="ARBA" id="ARBA00044926"/>
    </source>
</evidence>
<sequence length="247" mass="26374">MLGLPEGVRGCLFDMDGVLTRTATVHADAWKSMFDEFLHKWAGRTGAPFVPFDAAADYDRYVDGKKRADGARSFLRSRGIELPEGTPDDPPDAMTVQGLSNRKNQLVQAVIERDGVQVFPGSVRYVDEVRRAGLRTAVVSSSANTAQVLEAAGIAGRFEARVDGVVARERRLAGKPAPDMYLAAAEALKLEPGQAAVFEDALAGVAAGRAGRFGFVVGVDRVGQADELRDNGADIVVTDLAELLEDA</sequence>
<keyword evidence="11" id="KW-0378">Hydrolase</keyword>
<comment type="cofactor">
    <cofactor evidence="1">
        <name>Mg(2+)</name>
        <dbReference type="ChEBI" id="CHEBI:18420"/>
    </cofactor>
</comment>
<protein>
    <recommendedName>
        <fullName evidence="10">Beta-phosphoglucomutase</fullName>
        <ecNumber evidence="9">5.4.2.6</ecNumber>
    </recommendedName>
</protein>
<dbReference type="PANTHER" id="PTHR46193:SF18">
    <property type="entry name" value="HEXITOL PHOSPHATASE B"/>
    <property type="match status" value="1"/>
</dbReference>
<evidence type="ECO:0000256" key="4">
    <source>
        <dbReference type="ARBA" id="ARBA00022723"/>
    </source>
</evidence>
<dbReference type="PRINTS" id="PR00413">
    <property type="entry name" value="HADHALOGNASE"/>
</dbReference>
<gene>
    <name evidence="11" type="ORF">ACFFR3_48065</name>
</gene>
<evidence type="ECO:0000313" key="11">
    <source>
        <dbReference type="EMBL" id="MFB9477300.1"/>
    </source>
</evidence>
<dbReference type="GO" id="GO:0016787">
    <property type="term" value="F:hydrolase activity"/>
    <property type="evidence" value="ECO:0007669"/>
    <property type="project" value="UniProtKB-KW"/>
</dbReference>
<dbReference type="InterPro" id="IPR006439">
    <property type="entry name" value="HAD-SF_hydro_IA"/>
</dbReference>
<proteinExistence type="inferred from homology"/>
<dbReference type="SFLD" id="SFLDG01129">
    <property type="entry name" value="C1.5:_HAD__Beta-PGM__Phosphata"/>
    <property type="match status" value="1"/>
</dbReference>
<evidence type="ECO:0000256" key="5">
    <source>
        <dbReference type="ARBA" id="ARBA00022842"/>
    </source>
</evidence>
<keyword evidence="4" id="KW-0479">Metal-binding</keyword>
<comment type="catalytic activity">
    <reaction evidence="8">
        <text>beta-D-glucose 1-phosphate = beta-D-glucose 6-phosphate</text>
        <dbReference type="Rhea" id="RHEA:20113"/>
        <dbReference type="ChEBI" id="CHEBI:57684"/>
        <dbReference type="ChEBI" id="CHEBI:58247"/>
        <dbReference type="EC" id="5.4.2.6"/>
    </reaction>
</comment>
<accession>A0ABV5P3Z5</accession>
<evidence type="ECO:0000256" key="3">
    <source>
        <dbReference type="ARBA" id="ARBA00022553"/>
    </source>
</evidence>
<dbReference type="SFLD" id="SFLDS00003">
    <property type="entry name" value="Haloacid_Dehalogenase"/>
    <property type="match status" value="1"/>
</dbReference>
<dbReference type="InterPro" id="IPR023198">
    <property type="entry name" value="PGP-like_dom2"/>
</dbReference>
<dbReference type="EC" id="5.4.2.6" evidence="9"/>
<keyword evidence="6" id="KW-0413">Isomerase</keyword>